<proteinExistence type="inferred from homology"/>
<dbReference type="STRING" id="2903.R1DDL5"/>
<keyword evidence="8" id="KW-0653">Protein transport</keyword>
<keyword evidence="8" id="KW-0999">Mitochondrion inner membrane</keyword>
<keyword evidence="6 8" id="KW-0496">Mitochondrion</keyword>
<reference evidence="10" key="1">
    <citation type="journal article" date="2013" name="Nature">
        <title>Pan genome of the phytoplankton Emiliania underpins its global distribution.</title>
        <authorList>
            <person name="Read B.A."/>
            <person name="Kegel J."/>
            <person name="Klute M.J."/>
            <person name="Kuo A."/>
            <person name="Lefebvre S.C."/>
            <person name="Maumus F."/>
            <person name="Mayer C."/>
            <person name="Miller J."/>
            <person name="Monier A."/>
            <person name="Salamov A."/>
            <person name="Young J."/>
            <person name="Aguilar M."/>
            <person name="Claverie J.M."/>
            <person name="Frickenhaus S."/>
            <person name="Gonzalez K."/>
            <person name="Herman E.K."/>
            <person name="Lin Y.C."/>
            <person name="Napier J."/>
            <person name="Ogata H."/>
            <person name="Sarno A.F."/>
            <person name="Shmutz J."/>
            <person name="Schroeder D."/>
            <person name="de Vargas C."/>
            <person name="Verret F."/>
            <person name="von Dassow P."/>
            <person name="Valentin K."/>
            <person name="Van de Peer Y."/>
            <person name="Wheeler G."/>
            <person name="Dacks J.B."/>
            <person name="Delwiche C.F."/>
            <person name="Dyhrman S.T."/>
            <person name="Glockner G."/>
            <person name="John U."/>
            <person name="Richards T."/>
            <person name="Worden A.Z."/>
            <person name="Zhang X."/>
            <person name="Grigoriev I.V."/>
            <person name="Allen A.E."/>
            <person name="Bidle K."/>
            <person name="Borodovsky M."/>
            <person name="Bowler C."/>
            <person name="Brownlee C."/>
            <person name="Cock J.M."/>
            <person name="Elias M."/>
            <person name="Gladyshev V.N."/>
            <person name="Groth M."/>
            <person name="Guda C."/>
            <person name="Hadaegh A."/>
            <person name="Iglesias-Rodriguez M.D."/>
            <person name="Jenkins J."/>
            <person name="Jones B.M."/>
            <person name="Lawson T."/>
            <person name="Leese F."/>
            <person name="Lindquist E."/>
            <person name="Lobanov A."/>
            <person name="Lomsadze A."/>
            <person name="Malik S.B."/>
            <person name="Marsh M.E."/>
            <person name="Mackinder L."/>
            <person name="Mock T."/>
            <person name="Mueller-Roeber B."/>
            <person name="Pagarete A."/>
            <person name="Parker M."/>
            <person name="Probert I."/>
            <person name="Quesneville H."/>
            <person name="Raines C."/>
            <person name="Rensing S.A."/>
            <person name="Riano-Pachon D.M."/>
            <person name="Richier S."/>
            <person name="Rokitta S."/>
            <person name="Shiraiwa Y."/>
            <person name="Soanes D.M."/>
            <person name="van der Giezen M."/>
            <person name="Wahlund T.M."/>
            <person name="Williams B."/>
            <person name="Wilson W."/>
            <person name="Wolfe G."/>
            <person name="Wurch L.L."/>
        </authorList>
    </citation>
    <scope>NUCLEOTIDE SEQUENCE</scope>
</reference>
<comment type="function">
    <text evidence="8">Essential component of the TIM23 complex, a complex that mediates the translocation of transit peptide-containing proteins across the mitochondrial inner membrane.</text>
</comment>
<evidence type="ECO:0000256" key="5">
    <source>
        <dbReference type="ARBA" id="ARBA00022989"/>
    </source>
</evidence>
<evidence type="ECO:0000313" key="10">
    <source>
        <dbReference type="Proteomes" id="UP000013827"/>
    </source>
</evidence>
<evidence type="ECO:0000256" key="8">
    <source>
        <dbReference type="RuleBase" id="RU367142"/>
    </source>
</evidence>
<sequence>MGFQYRTFKTFALAVISPFWPMSLLFVRALRSGARPLLGLGEERVEDSIATTASTQERAPGGLAVYNEDEENLPPLKFEPGVVGAAQKGVSAVVIAFGACAFGACFWGVSQALFPSATSTQVIFSEALDKVSLDATVGYALGTPLKAWGADRGGDRGRRNAMERWETEEDGQPVVTIRFHVAGPQGTGVVVAQVPQKRKRGEFRYILFEHRRKLISVLDNRTDAAALPAPSPVPAPSAAPSA</sequence>
<dbReference type="GeneID" id="17258853"/>
<dbReference type="OMA" id="DGQKHMR"/>
<organism evidence="9 10">
    <name type="scientific">Emiliania huxleyi (strain CCMP1516)</name>
    <dbReference type="NCBI Taxonomy" id="280463"/>
    <lineage>
        <taxon>Eukaryota</taxon>
        <taxon>Haptista</taxon>
        <taxon>Haptophyta</taxon>
        <taxon>Prymnesiophyceae</taxon>
        <taxon>Isochrysidales</taxon>
        <taxon>Noelaerhabdaceae</taxon>
        <taxon>Emiliania</taxon>
    </lineage>
</organism>
<dbReference type="AlphaFoldDB" id="A0A0D3IN05"/>
<dbReference type="PANTHER" id="PTHR13032">
    <property type="entry name" value="MITOCHONDRIAL IMPORT INNER MEMBRANE TRANSLOCASE SUBUNIT TIM21"/>
    <property type="match status" value="1"/>
</dbReference>
<dbReference type="PaxDb" id="2903-EOD12640"/>
<dbReference type="PANTHER" id="PTHR13032:SF6">
    <property type="entry name" value="MITOCHONDRIAL IMPORT INNER MEMBRANE TRANSLOCASE SUBUNIT TIM21"/>
    <property type="match status" value="1"/>
</dbReference>
<comment type="caution">
    <text evidence="8">Lacks conserved residue(s) required for the propagation of feature annotation.</text>
</comment>
<evidence type="ECO:0000256" key="6">
    <source>
        <dbReference type="ARBA" id="ARBA00023128"/>
    </source>
</evidence>
<dbReference type="Gene3D" id="3.10.450.320">
    <property type="entry name" value="Mitochondrial import inner membrane translocase subunit Tim21"/>
    <property type="match status" value="1"/>
</dbReference>
<comment type="subunit">
    <text evidence="8">Component of the TIM23 complex.</text>
</comment>
<evidence type="ECO:0000256" key="3">
    <source>
        <dbReference type="ARBA" id="ARBA00022692"/>
    </source>
</evidence>
<reference evidence="9" key="2">
    <citation type="submission" date="2024-10" db="UniProtKB">
        <authorList>
            <consortium name="EnsemblProtists"/>
        </authorList>
    </citation>
    <scope>IDENTIFICATION</scope>
</reference>
<accession>A0A0D3IN05</accession>
<dbReference type="HOGENOM" id="CLU_1149027_0_0_1"/>
<dbReference type="Proteomes" id="UP000013827">
    <property type="component" value="Unassembled WGS sequence"/>
</dbReference>
<dbReference type="GO" id="GO:0030150">
    <property type="term" value="P:protein import into mitochondrial matrix"/>
    <property type="evidence" value="ECO:0007669"/>
    <property type="project" value="UniProtKB-UniRule"/>
</dbReference>
<dbReference type="InterPro" id="IPR038552">
    <property type="entry name" value="Tim21_IMS_sf"/>
</dbReference>
<dbReference type="GO" id="GO:0005744">
    <property type="term" value="C:TIM23 mitochondrial import inner membrane translocase complex"/>
    <property type="evidence" value="ECO:0007669"/>
    <property type="project" value="UniProtKB-UniRule"/>
</dbReference>
<dbReference type="eggNOG" id="KOG4836">
    <property type="taxonomic scope" value="Eukaryota"/>
</dbReference>
<name>A0A0D3IN05_EMIH1</name>
<dbReference type="EnsemblProtists" id="EOD12640">
    <property type="protein sequence ID" value="EOD12640"/>
    <property type="gene ID" value="EMIHUDRAFT_452155"/>
</dbReference>
<keyword evidence="10" id="KW-1185">Reference proteome</keyword>
<keyword evidence="7 8" id="KW-0472">Membrane</keyword>
<keyword evidence="4" id="KW-0809">Transit peptide</keyword>
<dbReference type="RefSeq" id="XP_005765069.1">
    <property type="nucleotide sequence ID" value="XM_005765012.1"/>
</dbReference>
<dbReference type="Pfam" id="PF08294">
    <property type="entry name" value="TIM21"/>
    <property type="match status" value="1"/>
</dbReference>
<keyword evidence="8" id="KW-0813">Transport</keyword>
<dbReference type="KEGG" id="ehx:EMIHUDRAFT_452155"/>
<evidence type="ECO:0000256" key="7">
    <source>
        <dbReference type="ARBA" id="ARBA00023136"/>
    </source>
</evidence>
<evidence type="ECO:0000256" key="4">
    <source>
        <dbReference type="ARBA" id="ARBA00022946"/>
    </source>
</evidence>
<feature type="transmembrane region" description="Helical" evidence="8">
    <location>
        <begin position="89"/>
        <end position="109"/>
    </location>
</feature>
<evidence type="ECO:0000313" key="9">
    <source>
        <dbReference type="EnsemblProtists" id="EOD12640"/>
    </source>
</evidence>
<evidence type="ECO:0000256" key="2">
    <source>
        <dbReference type="ARBA" id="ARBA00010867"/>
    </source>
</evidence>
<dbReference type="InterPro" id="IPR013261">
    <property type="entry name" value="Tim21"/>
</dbReference>
<comment type="similarity">
    <text evidence="2 8">Belongs to the TIM21 family.</text>
</comment>
<keyword evidence="5 8" id="KW-1133">Transmembrane helix</keyword>
<keyword evidence="8" id="KW-0811">Translocation</keyword>
<protein>
    <recommendedName>
        <fullName evidence="8">Mitochondrial import inner membrane translocase subunit Tim21</fullName>
    </recommendedName>
</protein>
<feature type="transmembrane region" description="Helical" evidence="8">
    <location>
        <begin position="12"/>
        <end position="30"/>
    </location>
</feature>
<evidence type="ECO:0000256" key="1">
    <source>
        <dbReference type="ARBA" id="ARBA00004304"/>
    </source>
</evidence>
<comment type="subcellular location">
    <subcellularLocation>
        <location evidence="8">Mitochondrion inner membrane</location>
        <topology evidence="8">Single-pass membrane protein</topology>
    </subcellularLocation>
    <subcellularLocation>
        <location evidence="1">Mitochondrion membrane</location>
        <topology evidence="1">Single-pass membrane protein</topology>
    </subcellularLocation>
</comment>
<keyword evidence="3 8" id="KW-0812">Transmembrane</keyword>